<sequence>MKKVIRVAEVIFVLSFVTYLLSRYVIEGLQPYSNWFFTCAIVGLVLKLVLSLGSKKEEK</sequence>
<dbReference type="RefSeq" id="WP_131848784.1">
    <property type="nucleotide sequence ID" value="NZ_SLXV01000017.1"/>
</dbReference>
<protein>
    <submittedName>
        <fullName evidence="2">Uncharacterized protein</fullName>
    </submittedName>
</protein>
<evidence type="ECO:0000313" key="3">
    <source>
        <dbReference type="Proteomes" id="UP000294746"/>
    </source>
</evidence>
<keyword evidence="1" id="KW-0472">Membrane</keyword>
<name>A0A4R2RXW9_9BACL</name>
<evidence type="ECO:0000313" key="2">
    <source>
        <dbReference type="EMBL" id="TCP68348.1"/>
    </source>
</evidence>
<feature type="transmembrane region" description="Helical" evidence="1">
    <location>
        <begin position="32"/>
        <end position="50"/>
    </location>
</feature>
<organism evidence="2 3">
    <name type="scientific">Baia soyae</name>
    <dbReference type="NCBI Taxonomy" id="1544746"/>
    <lineage>
        <taxon>Bacteria</taxon>
        <taxon>Bacillati</taxon>
        <taxon>Bacillota</taxon>
        <taxon>Bacilli</taxon>
        <taxon>Bacillales</taxon>
        <taxon>Thermoactinomycetaceae</taxon>
        <taxon>Baia</taxon>
    </lineage>
</organism>
<dbReference type="Proteomes" id="UP000294746">
    <property type="component" value="Unassembled WGS sequence"/>
</dbReference>
<evidence type="ECO:0000256" key="1">
    <source>
        <dbReference type="SAM" id="Phobius"/>
    </source>
</evidence>
<accession>A0A4R2RXW9</accession>
<reference evidence="2 3" key="1">
    <citation type="submission" date="2019-03" db="EMBL/GenBank/DDBJ databases">
        <title>Genomic Encyclopedia of Type Strains, Phase IV (KMG-IV): sequencing the most valuable type-strain genomes for metagenomic binning, comparative biology and taxonomic classification.</title>
        <authorList>
            <person name="Goeker M."/>
        </authorList>
    </citation>
    <scope>NUCLEOTIDE SEQUENCE [LARGE SCALE GENOMIC DNA]</scope>
    <source>
        <strain evidence="2 3">DSM 46831</strain>
    </source>
</reference>
<keyword evidence="3" id="KW-1185">Reference proteome</keyword>
<comment type="caution">
    <text evidence="2">The sequence shown here is derived from an EMBL/GenBank/DDBJ whole genome shotgun (WGS) entry which is preliminary data.</text>
</comment>
<proteinExistence type="predicted"/>
<gene>
    <name evidence="2" type="ORF">EDD57_11735</name>
</gene>
<feature type="transmembrane region" description="Helical" evidence="1">
    <location>
        <begin position="7"/>
        <end position="26"/>
    </location>
</feature>
<keyword evidence="1" id="KW-1133">Transmembrane helix</keyword>
<dbReference type="AlphaFoldDB" id="A0A4R2RXW9"/>
<dbReference type="EMBL" id="SLXV01000017">
    <property type="protein sequence ID" value="TCP68348.1"/>
    <property type="molecule type" value="Genomic_DNA"/>
</dbReference>
<keyword evidence="1" id="KW-0812">Transmembrane</keyword>